<gene>
    <name evidence="1" type="ORF">EWM63_25920</name>
</gene>
<evidence type="ECO:0008006" key="3">
    <source>
        <dbReference type="Google" id="ProtNLM"/>
    </source>
</evidence>
<dbReference type="InterPro" id="IPR029058">
    <property type="entry name" value="AB_hydrolase_fold"/>
</dbReference>
<organism evidence="1 2">
    <name type="scientific">Pseudoduganella lutea</name>
    <dbReference type="NCBI Taxonomy" id="321985"/>
    <lineage>
        <taxon>Bacteria</taxon>
        <taxon>Pseudomonadati</taxon>
        <taxon>Pseudomonadota</taxon>
        <taxon>Betaproteobacteria</taxon>
        <taxon>Burkholderiales</taxon>
        <taxon>Oxalobacteraceae</taxon>
        <taxon>Telluria group</taxon>
        <taxon>Pseudoduganella</taxon>
    </lineage>
</organism>
<reference evidence="1 2" key="1">
    <citation type="submission" date="2019-02" db="EMBL/GenBank/DDBJ databases">
        <title>Draft Genome Sequences of Six Type Strains of the Genus Massilia.</title>
        <authorList>
            <person name="Miess H."/>
            <person name="Frediansyhah A."/>
            <person name="Gross H."/>
        </authorList>
    </citation>
    <scope>NUCLEOTIDE SEQUENCE [LARGE SCALE GENOMIC DNA]</scope>
    <source>
        <strain evidence="1 2">DSM 17473</strain>
    </source>
</reference>
<dbReference type="Gene3D" id="3.40.50.1820">
    <property type="entry name" value="alpha/beta hydrolase"/>
    <property type="match status" value="1"/>
</dbReference>
<dbReference type="RefSeq" id="WP_130189108.1">
    <property type="nucleotide sequence ID" value="NZ_CP035913.1"/>
</dbReference>
<dbReference type="SUPFAM" id="SSF53474">
    <property type="entry name" value="alpha/beta-Hydrolases"/>
    <property type="match status" value="1"/>
</dbReference>
<dbReference type="EMBL" id="CP035913">
    <property type="protein sequence ID" value="QBE65999.1"/>
    <property type="molecule type" value="Genomic_DNA"/>
</dbReference>
<evidence type="ECO:0000313" key="2">
    <source>
        <dbReference type="Proteomes" id="UP000290637"/>
    </source>
</evidence>
<dbReference type="OrthoDB" id="9771666at2"/>
<proteinExistence type="predicted"/>
<evidence type="ECO:0000313" key="1">
    <source>
        <dbReference type="EMBL" id="QBE65999.1"/>
    </source>
</evidence>
<name>A0A4P6L3F6_9BURK</name>
<dbReference type="KEGG" id="plue:EWM63_25920"/>
<dbReference type="AlphaFoldDB" id="A0A4P6L3F6"/>
<dbReference type="Proteomes" id="UP000290637">
    <property type="component" value="Chromosome"/>
</dbReference>
<keyword evidence="2" id="KW-1185">Reference proteome</keyword>
<accession>A0A4P6L3F6</accession>
<protein>
    <recommendedName>
        <fullName evidence="3">Alpha/beta hydrolase fold domain-containing protein</fullName>
    </recommendedName>
</protein>
<sequence>MLATDWTGFGAPAGLLKGGLVLNGLCDLEPVVLAAGNRHLKLTADERRELSPVHRLQTVRCPVIIAWGTAERPEFKRQGMLMGQELRAAGRLAGTYVLEGINHFEIIDAMASEQSLHAGATLAMMR</sequence>